<dbReference type="EMBL" id="CM007368">
    <property type="protein sequence ID" value="OIW07382.1"/>
    <property type="molecule type" value="Genomic_DNA"/>
</dbReference>
<protein>
    <recommendedName>
        <fullName evidence="2">C2H2-type domain-containing protein</fullName>
    </recommendedName>
</protein>
<dbReference type="AlphaFoldDB" id="A0A4P1RBK3"/>
<dbReference type="SUPFAM" id="SSF57667">
    <property type="entry name" value="beta-beta-alpha zinc fingers"/>
    <property type="match status" value="1"/>
</dbReference>
<gene>
    <name evidence="3" type="ORF">TanjilG_10217</name>
</gene>
<name>A0A4P1RBK3_LUPAN</name>
<dbReference type="PANTHER" id="PTHR36332">
    <property type="entry name" value="STRESS RESPONSE PROTEIN"/>
    <property type="match status" value="1"/>
</dbReference>
<keyword evidence="4" id="KW-1185">Reference proteome</keyword>
<organism evidence="3 4">
    <name type="scientific">Lupinus angustifolius</name>
    <name type="common">Narrow-leaved blue lupine</name>
    <dbReference type="NCBI Taxonomy" id="3871"/>
    <lineage>
        <taxon>Eukaryota</taxon>
        <taxon>Viridiplantae</taxon>
        <taxon>Streptophyta</taxon>
        <taxon>Embryophyta</taxon>
        <taxon>Tracheophyta</taxon>
        <taxon>Spermatophyta</taxon>
        <taxon>Magnoliopsida</taxon>
        <taxon>eudicotyledons</taxon>
        <taxon>Gunneridae</taxon>
        <taxon>Pentapetalae</taxon>
        <taxon>rosids</taxon>
        <taxon>fabids</taxon>
        <taxon>Fabales</taxon>
        <taxon>Fabaceae</taxon>
        <taxon>Papilionoideae</taxon>
        <taxon>50 kb inversion clade</taxon>
        <taxon>genistoids sensu lato</taxon>
        <taxon>core genistoids</taxon>
        <taxon>Genisteae</taxon>
        <taxon>Lupinus</taxon>
    </lineage>
</organism>
<feature type="compositionally biased region" description="Basic and acidic residues" evidence="1">
    <location>
        <begin position="106"/>
        <end position="119"/>
    </location>
</feature>
<dbReference type="Pfam" id="PF12874">
    <property type="entry name" value="zf-met"/>
    <property type="match status" value="1"/>
</dbReference>
<evidence type="ECO:0000313" key="3">
    <source>
        <dbReference type="EMBL" id="OIW07382.1"/>
    </source>
</evidence>
<dbReference type="Proteomes" id="UP000188354">
    <property type="component" value="Chromosome LG08"/>
</dbReference>
<reference evidence="3 4" key="1">
    <citation type="journal article" date="2017" name="Plant Biotechnol. J.">
        <title>A comprehensive draft genome sequence for lupin (Lupinus angustifolius), an emerging health food: insights into plant-microbe interactions and legume evolution.</title>
        <authorList>
            <person name="Hane J.K."/>
            <person name="Ming Y."/>
            <person name="Kamphuis L.G."/>
            <person name="Nelson M.N."/>
            <person name="Garg G."/>
            <person name="Atkins C.A."/>
            <person name="Bayer P.E."/>
            <person name="Bravo A."/>
            <person name="Bringans S."/>
            <person name="Cannon S."/>
            <person name="Edwards D."/>
            <person name="Foley R."/>
            <person name="Gao L.L."/>
            <person name="Harrison M.J."/>
            <person name="Huang W."/>
            <person name="Hurgobin B."/>
            <person name="Li S."/>
            <person name="Liu C.W."/>
            <person name="McGrath A."/>
            <person name="Morahan G."/>
            <person name="Murray J."/>
            <person name="Weller J."/>
            <person name="Jian J."/>
            <person name="Singh K.B."/>
        </authorList>
    </citation>
    <scope>NUCLEOTIDE SEQUENCE</scope>
    <source>
        <strain evidence="4">cv. Tanjil</strain>
        <tissue evidence="3">Whole plant</tissue>
    </source>
</reference>
<feature type="compositionally biased region" description="Basic residues" evidence="1">
    <location>
        <begin position="207"/>
        <end position="229"/>
    </location>
</feature>
<evidence type="ECO:0000259" key="2">
    <source>
        <dbReference type="Pfam" id="PF12874"/>
    </source>
</evidence>
<feature type="region of interest" description="Disordered" evidence="1">
    <location>
        <begin position="1"/>
        <end position="125"/>
    </location>
</feature>
<feature type="compositionally biased region" description="Basic and acidic residues" evidence="1">
    <location>
        <begin position="7"/>
        <end position="17"/>
    </location>
</feature>
<dbReference type="InterPro" id="IPR013087">
    <property type="entry name" value="Znf_C2H2_type"/>
</dbReference>
<feature type="compositionally biased region" description="Basic and acidic residues" evidence="1">
    <location>
        <begin position="230"/>
        <end position="239"/>
    </location>
</feature>
<feature type="domain" description="C2H2-type" evidence="2">
    <location>
        <begin position="135"/>
        <end position="160"/>
    </location>
</feature>
<accession>A0A4P1RBK3</accession>
<dbReference type="InterPro" id="IPR036236">
    <property type="entry name" value="Znf_C2H2_sf"/>
</dbReference>
<dbReference type="PANTHER" id="PTHR36332:SF1">
    <property type="entry name" value="STRESS RESPONSE PROTEIN"/>
    <property type="match status" value="1"/>
</dbReference>
<dbReference type="Gramene" id="OIW07382">
    <property type="protein sequence ID" value="OIW07382"/>
    <property type="gene ID" value="TanjilG_10217"/>
</dbReference>
<evidence type="ECO:0000313" key="4">
    <source>
        <dbReference type="Proteomes" id="UP000188354"/>
    </source>
</evidence>
<feature type="region of interest" description="Disordered" evidence="1">
    <location>
        <begin position="176"/>
        <end position="239"/>
    </location>
</feature>
<feature type="compositionally biased region" description="Acidic residues" evidence="1">
    <location>
        <begin position="25"/>
        <end position="50"/>
    </location>
</feature>
<feature type="compositionally biased region" description="Basic and acidic residues" evidence="1">
    <location>
        <begin position="188"/>
        <end position="206"/>
    </location>
</feature>
<evidence type="ECO:0000256" key="1">
    <source>
        <dbReference type="SAM" id="MobiDB-lite"/>
    </source>
</evidence>
<dbReference type="STRING" id="3871.A0A4P1RBK3"/>
<proteinExistence type="predicted"/>
<sequence length="239" mass="27146">MIKRRFYKLEHSNRDGADPSSSSDSEIEADVSEEESDDDVIPEVEQEDEAGSISSGYETDDGSANAVDVKSSAPGLLFSEDDAGTINKRPTLNNKELSSESDSEESERKSSVLVEKEPLPLDMPTPHILQCKSVFKCRICPKVICLSEDTLRDHLQSKRHARSEKQLNEGRLKAMLNSDGELEEQEVPEIRTNDSEDDEKKIPKEKKQNKKRMRKKRNEKGGKRKRNRSDRKEKAKNEK</sequence>